<dbReference type="InterPro" id="IPR005579">
    <property type="entry name" value="Cgr1-like"/>
</dbReference>
<reference evidence="9 10" key="1">
    <citation type="journal article" date="2011" name="Proc. Natl. Acad. Sci. U.S.A.">
        <title>Evolutionary erosion of yeast sex chromosomes by mating-type switching accidents.</title>
        <authorList>
            <person name="Gordon J.L."/>
            <person name="Armisen D."/>
            <person name="Proux-Wera E."/>
            <person name="Oheigeartaigh S.S."/>
            <person name="Byrne K.P."/>
            <person name="Wolfe K.H."/>
        </authorList>
    </citation>
    <scope>NUCLEOTIDE SEQUENCE [LARGE SCALE GENOMIC DNA]</scope>
    <source>
        <strain evidence="10">ATCC MYA-139 / BCRC 22969 / CBS 8797 / CCRC 22969 / KCTC 17520 / NBRC 10181 / NCYC 3082</strain>
    </source>
</reference>
<dbReference type="Proteomes" id="UP000006310">
    <property type="component" value="Chromosome 3"/>
</dbReference>
<dbReference type="GO" id="GO:0005730">
    <property type="term" value="C:nucleolus"/>
    <property type="evidence" value="ECO:0007669"/>
    <property type="project" value="UniProtKB-SubCell"/>
</dbReference>
<feature type="coiled-coil region" evidence="8">
    <location>
        <begin position="65"/>
        <end position="109"/>
    </location>
</feature>
<keyword evidence="7 8" id="KW-0539">Nucleus</keyword>
<evidence type="ECO:0000256" key="4">
    <source>
        <dbReference type="ARBA" id="ARBA00022517"/>
    </source>
</evidence>
<evidence type="ECO:0000256" key="1">
    <source>
        <dbReference type="ARBA" id="ARBA00004090"/>
    </source>
</evidence>
<dbReference type="EMBL" id="HE978316">
    <property type="protein sequence ID" value="CCK69409.1"/>
    <property type="molecule type" value="Genomic_DNA"/>
</dbReference>
<keyword evidence="10" id="KW-1185">Reference proteome</keyword>
<dbReference type="KEGG" id="kng:KNAG_0C02980"/>
<comment type="subcellular location">
    <subcellularLocation>
        <location evidence="2 8">Nucleus</location>
        <location evidence="2 8">Nucleolus</location>
    </subcellularLocation>
</comment>
<dbReference type="HOGENOM" id="CLU_125051_0_1_1"/>
<evidence type="ECO:0000256" key="5">
    <source>
        <dbReference type="ARBA" id="ARBA00022552"/>
    </source>
</evidence>
<evidence type="ECO:0000256" key="2">
    <source>
        <dbReference type="ARBA" id="ARBA00004604"/>
    </source>
</evidence>
<comment type="function">
    <text evidence="1 8">Involved in nucleolar integrity and required for processing of the pre-rRNA for the 60S ribosome subunit.</text>
</comment>
<dbReference type="Pfam" id="PF03879">
    <property type="entry name" value="Cgr1"/>
    <property type="match status" value="1"/>
</dbReference>
<keyword evidence="6 8" id="KW-0175">Coiled coil</keyword>
<evidence type="ECO:0000313" key="10">
    <source>
        <dbReference type="Proteomes" id="UP000006310"/>
    </source>
</evidence>
<dbReference type="STRING" id="1071383.J7S4Q1"/>
<evidence type="ECO:0000313" key="9">
    <source>
        <dbReference type="EMBL" id="CCK69409.1"/>
    </source>
</evidence>
<evidence type="ECO:0000256" key="7">
    <source>
        <dbReference type="ARBA" id="ARBA00023242"/>
    </source>
</evidence>
<dbReference type="OMA" id="NGKQWHD"/>
<protein>
    <recommendedName>
        <fullName evidence="8">rRNA-processing protein</fullName>
    </recommendedName>
</protein>
<dbReference type="AlphaFoldDB" id="J7S4Q1"/>
<dbReference type="eggNOG" id="ENOG502S7VB">
    <property type="taxonomic scope" value="Eukaryota"/>
</dbReference>
<name>J7S4Q1_HUIN7</name>
<evidence type="ECO:0000256" key="8">
    <source>
        <dbReference type="RuleBase" id="RU363084"/>
    </source>
</evidence>
<organism evidence="9 10">
    <name type="scientific">Huiozyma naganishii (strain ATCC MYA-139 / BCRC 22969 / CBS 8797 / KCTC 17520 / NBRC 10181 / NCYC 3082 / Yp74L-3)</name>
    <name type="common">Yeast</name>
    <name type="synonym">Kazachstania naganishii</name>
    <dbReference type="NCBI Taxonomy" id="1071383"/>
    <lineage>
        <taxon>Eukaryota</taxon>
        <taxon>Fungi</taxon>
        <taxon>Dikarya</taxon>
        <taxon>Ascomycota</taxon>
        <taxon>Saccharomycotina</taxon>
        <taxon>Saccharomycetes</taxon>
        <taxon>Saccharomycetales</taxon>
        <taxon>Saccharomycetaceae</taxon>
        <taxon>Huiozyma</taxon>
    </lineage>
</organism>
<reference evidence="10" key="2">
    <citation type="submission" date="2012-08" db="EMBL/GenBank/DDBJ databases">
        <title>Genome sequence of Kazachstania naganishii.</title>
        <authorList>
            <person name="Gordon J.L."/>
            <person name="Armisen D."/>
            <person name="Proux-Wera E."/>
            <person name="OhEigeartaigh S.S."/>
            <person name="Byrne K.P."/>
            <person name="Wolfe K.H."/>
        </authorList>
    </citation>
    <scope>NUCLEOTIDE SEQUENCE [LARGE SCALE GENOMIC DNA]</scope>
    <source>
        <strain evidence="10">ATCC MYA-139 / BCRC 22969 / CBS 8797 / CCRC 22969 / KCTC 17520 / NBRC 10181 / NCYC 3082</strain>
    </source>
</reference>
<evidence type="ECO:0000256" key="3">
    <source>
        <dbReference type="ARBA" id="ARBA00007869"/>
    </source>
</evidence>
<gene>
    <name evidence="9" type="primary">KNAG0C02980</name>
    <name evidence="9" type="ordered locus">KNAG_0C02980</name>
</gene>
<dbReference type="GeneID" id="34525089"/>
<dbReference type="OrthoDB" id="3942380at2759"/>
<keyword evidence="5 8" id="KW-0698">rRNA processing</keyword>
<keyword evidence="4 8" id="KW-0690">Ribosome biogenesis</keyword>
<dbReference type="GO" id="GO:0006364">
    <property type="term" value="P:rRNA processing"/>
    <property type="evidence" value="ECO:0007669"/>
    <property type="project" value="UniProtKB-UniRule"/>
</dbReference>
<proteinExistence type="inferred from homology"/>
<comment type="similarity">
    <text evidence="3 8">Belongs to the CGR1 family.</text>
</comment>
<evidence type="ECO:0000256" key="6">
    <source>
        <dbReference type="ARBA" id="ARBA00023054"/>
    </source>
</evidence>
<accession>J7S4Q1</accession>
<dbReference type="RefSeq" id="XP_022463655.1">
    <property type="nucleotide sequence ID" value="XM_022607017.1"/>
</dbReference>
<sequence>MSESKVEVAVDAQENAKGANVSGRSWKVVKTPFRTKSDAMKNKKLSSWELKKQKRLEDLQFKNKLKALKDEKEEQRKGRIQAIRERREKKEEKERYERLAEKMHAKKVERMRRREKRNKALKER</sequence>